<dbReference type="GO" id="GO:0006357">
    <property type="term" value="P:regulation of transcription by RNA polymerase II"/>
    <property type="evidence" value="ECO:0007669"/>
    <property type="project" value="TreeGrafter"/>
</dbReference>
<dbReference type="OrthoDB" id="60033at2759"/>
<organism evidence="8 9">
    <name type="scientific">Microthlaspi erraticum</name>
    <dbReference type="NCBI Taxonomy" id="1685480"/>
    <lineage>
        <taxon>Eukaryota</taxon>
        <taxon>Viridiplantae</taxon>
        <taxon>Streptophyta</taxon>
        <taxon>Embryophyta</taxon>
        <taxon>Tracheophyta</taxon>
        <taxon>Spermatophyta</taxon>
        <taxon>Magnoliopsida</taxon>
        <taxon>eudicotyledons</taxon>
        <taxon>Gunneridae</taxon>
        <taxon>Pentapetalae</taxon>
        <taxon>rosids</taxon>
        <taxon>malvids</taxon>
        <taxon>Brassicales</taxon>
        <taxon>Brassicaceae</taxon>
        <taxon>Coluteocarpeae</taxon>
        <taxon>Microthlaspi</taxon>
    </lineage>
</organism>
<feature type="coiled-coil region" evidence="6">
    <location>
        <begin position="122"/>
        <end position="153"/>
    </location>
</feature>
<evidence type="ECO:0000256" key="5">
    <source>
        <dbReference type="RuleBase" id="RU004020"/>
    </source>
</evidence>
<keyword evidence="4" id="KW-0539">Nucleus</keyword>
<evidence type="ECO:0000256" key="4">
    <source>
        <dbReference type="ARBA" id="ARBA00023242"/>
    </source>
</evidence>
<dbReference type="GO" id="GO:0003700">
    <property type="term" value="F:DNA-binding transcription factor activity"/>
    <property type="evidence" value="ECO:0007669"/>
    <property type="project" value="InterPro"/>
</dbReference>
<dbReference type="InterPro" id="IPR036390">
    <property type="entry name" value="WH_DNA-bd_sf"/>
</dbReference>
<dbReference type="InterPro" id="IPR000232">
    <property type="entry name" value="HSF_DNA-bd"/>
</dbReference>
<comment type="subcellular location">
    <subcellularLocation>
        <location evidence="1">Nucleus</location>
    </subcellularLocation>
</comment>
<keyword evidence="9" id="KW-1185">Reference proteome</keyword>
<evidence type="ECO:0000313" key="8">
    <source>
        <dbReference type="EMBL" id="CAA7059809.1"/>
    </source>
</evidence>
<dbReference type="InterPro" id="IPR036388">
    <property type="entry name" value="WH-like_DNA-bd_sf"/>
</dbReference>
<evidence type="ECO:0000256" key="2">
    <source>
        <dbReference type="ARBA" id="ARBA00023016"/>
    </source>
</evidence>
<evidence type="ECO:0000256" key="1">
    <source>
        <dbReference type="ARBA" id="ARBA00004123"/>
    </source>
</evidence>
<dbReference type="SMART" id="SM00415">
    <property type="entry name" value="HSF"/>
    <property type="match status" value="1"/>
</dbReference>
<dbReference type="AlphaFoldDB" id="A0A6D2KZW1"/>
<dbReference type="Gene3D" id="1.10.10.10">
    <property type="entry name" value="Winged helix-like DNA-binding domain superfamily/Winged helix DNA-binding domain"/>
    <property type="match status" value="1"/>
</dbReference>
<dbReference type="GO" id="GO:0005634">
    <property type="term" value="C:nucleus"/>
    <property type="evidence" value="ECO:0007669"/>
    <property type="project" value="UniProtKB-SubCell"/>
</dbReference>
<evidence type="ECO:0000313" key="9">
    <source>
        <dbReference type="Proteomes" id="UP000467841"/>
    </source>
</evidence>
<evidence type="ECO:0000259" key="7">
    <source>
        <dbReference type="SMART" id="SM00415"/>
    </source>
</evidence>
<dbReference type="PANTHER" id="PTHR10015">
    <property type="entry name" value="HEAT SHOCK TRANSCRIPTION FACTOR"/>
    <property type="match status" value="1"/>
</dbReference>
<dbReference type="SUPFAM" id="SSF46785">
    <property type="entry name" value="Winged helix' DNA-binding domain"/>
    <property type="match status" value="1"/>
</dbReference>
<gene>
    <name evidence="8" type="ORF">MERR_LOCUS47045</name>
</gene>
<dbReference type="Pfam" id="PF00447">
    <property type="entry name" value="HSF_DNA-bind"/>
    <property type="match status" value="1"/>
</dbReference>
<dbReference type="Proteomes" id="UP000467841">
    <property type="component" value="Unassembled WGS sequence"/>
</dbReference>
<accession>A0A6D2KZW1</accession>
<evidence type="ECO:0000256" key="6">
    <source>
        <dbReference type="SAM" id="Coils"/>
    </source>
</evidence>
<feature type="domain" description="HSF-type DNA-binding" evidence="7">
    <location>
        <begin position="25"/>
        <end position="116"/>
    </location>
</feature>
<dbReference type="PANTHER" id="PTHR10015:SF427">
    <property type="entry name" value="HEAT SHOCK FACTOR PROTEIN"/>
    <property type="match status" value="1"/>
</dbReference>
<proteinExistence type="inferred from homology"/>
<comment type="caution">
    <text evidence="8">The sequence shown here is derived from an EMBL/GenBank/DDBJ whole genome shotgun (WGS) entry which is preliminary data.</text>
</comment>
<reference evidence="8" key="1">
    <citation type="submission" date="2020-01" db="EMBL/GenBank/DDBJ databases">
        <authorList>
            <person name="Mishra B."/>
        </authorList>
    </citation>
    <scope>NUCLEOTIDE SEQUENCE [LARGE SCALE GENOMIC DNA]</scope>
</reference>
<keyword evidence="3" id="KW-0238">DNA-binding</keyword>
<protein>
    <recommendedName>
        <fullName evidence="7">HSF-type DNA-binding domain-containing protein</fullName>
    </recommendedName>
</protein>
<dbReference type="GO" id="GO:0000978">
    <property type="term" value="F:RNA polymerase II cis-regulatory region sequence-specific DNA binding"/>
    <property type="evidence" value="ECO:0007669"/>
    <property type="project" value="TreeGrafter"/>
</dbReference>
<evidence type="ECO:0000256" key="3">
    <source>
        <dbReference type="ARBA" id="ARBA00023125"/>
    </source>
</evidence>
<name>A0A6D2KZW1_9BRAS</name>
<keyword evidence="6" id="KW-0175">Coiled coil</keyword>
<comment type="similarity">
    <text evidence="5">Belongs to the HSF family.</text>
</comment>
<dbReference type="EMBL" id="CACVBM020001795">
    <property type="protein sequence ID" value="CAA7059809.1"/>
    <property type="molecule type" value="Genomic_DNA"/>
</dbReference>
<dbReference type="GO" id="GO:0034605">
    <property type="term" value="P:cellular response to heat"/>
    <property type="evidence" value="ECO:0007669"/>
    <property type="project" value="TreeGrafter"/>
</dbReference>
<sequence length="197" mass="23021">MCAVDYIKPSPPPLSHRIRTMDREAVTDFLKKAHAMVDDPSTDSAISWSEEGKSFIVWHPAECYRNHLPRLLGITDFLGFHTYGFRRNKSTSGIMEYACDDFVRGQPELVEKIAERYVEKEKANHEVKVKAVQERLKNCKNKEERDLVRKERRESIEKRRKHIIDEAFAAEIDNLMARISSEKERRKEMDSLSVQVL</sequence>
<keyword evidence="2" id="KW-0346">Stress response</keyword>